<dbReference type="CDD" id="cd05992">
    <property type="entry name" value="PB1"/>
    <property type="match status" value="1"/>
</dbReference>
<protein>
    <recommendedName>
        <fullName evidence="7">BRCT domain-containing protein</fullName>
    </recommendedName>
</protein>
<proteinExistence type="predicted"/>
<feature type="domain" description="BRCT" evidence="3">
    <location>
        <begin position="226"/>
        <end position="322"/>
    </location>
</feature>
<dbReference type="InterPro" id="IPR001357">
    <property type="entry name" value="BRCT_dom"/>
</dbReference>
<dbReference type="PANTHER" id="PTHR47181">
    <property type="entry name" value="BRCA1 C TERMINUS DOMAIN CONTAINING PROTEIN, EXPRESSED"/>
    <property type="match status" value="1"/>
</dbReference>
<dbReference type="SUPFAM" id="SSF54277">
    <property type="entry name" value="CAD &amp; PB1 domains"/>
    <property type="match status" value="1"/>
</dbReference>
<dbReference type="Pfam" id="PF00564">
    <property type="entry name" value="PB1"/>
    <property type="match status" value="1"/>
</dbReference>
<feature type="region of interest" description="Disordered" evidence="2">
    <location>
        <begin position="721"/>
        <end position="742"/>
    </location>
</feature>
<evidence type="ECO:0000256" key="2">
    <source>
        <dbReference type="SAM" id="MobiDB-lite"/>
    </source>
</evidence>
<name>A0A830HVI7_9CHLO</name>
<dbReference type="SMART" id="SM00292">
    <property type="entry name" value="BRCT"/>
    <property type="match status" value="2"/>
</dbReference>
<dbReference type="InterPro" id="IPR036420">
    <property type="entry name" value="BRCT_dom_sf"/>
</dbReference>
<dbReference type="SUPFAM" id="SSF52113">
    <property type="entry name" value="BRCT domain"/>
    <property type="match status" value="2"/>
</dbReference>
<dbReference type="AlphaFoldDB" id="A0A830HVI7"/>
<feature type="domain" description="PB1" evidence="4">
    <location>
        <begin position="629"/>
        <end position="708"/>
    </location>
</feature>
<keyword evidence="1" id="KW-0175">Coiled coil</keyword>
<evidence type="ECO:0000313" key="5">
    <source>
        <dbReference type="EMBL" id="GHP11234.1"/>
    </source>
</evidence>
<reference evidence="5" key="1">
    <citation type="submission" date="2020-10" db="EMBL/GenBank/DDBJ databases">
        <title>Unveiling of a novel bifunctional photoreceptor, Dualchrome1, isolated from a cosmopolitan green alga.</title>
        <authorList>
            <person name="Suzuki S."/>
            <person name="Kawachi M."/>
        </authorList>
    </citation>
    <scope>NUCLEOTIDE SEQUENCE</scope>
    <source>
        <strain evidence="5">NIES 2893</strain>
    </source>
</reference>
<dbReference type="InterPro" id="IPR000270">
    <property type="entry name" value="PB1_dom"/>
</dbReference>
<evidence type="ECO:0000259" key="3">
    <source>
        <dbReference type="PROSITE" id="PS50172"/>
    </source>
</evidence>
<feature type="domain" description="BRCT" evidence="3">
    <location>
        <begin position="126"/>
        <end position="221"/>
    </location>
</feature>
<keyword evidence="6" id="KW-1185">Reference proteome</keyword>
<feature type="region of interest" description="Disordered" evidence="2">
    <location>
        <begin position="1"/>
        <end position="28"/>
    </location>
</feature>
<dbReference type="SMART" id="SM00666">
    <property type="entry name" value="PB1"/>
    <property type="match status" value="1"/>
</dbReference>
<dbReference type="InterPro" id="IPR053793">
    <property type="entry name" value="PB1-like"/>
</dbReference>
<feature type="coiled-coil region" evidence="1">
    <location>
        <begin position="335"/>
        <end position="383"/>
    </location>
</feature>
<feature type="region of interest" description="Disordered" evidence="2">
    <location>
        <begin position="493"/>
        <end position="513"/>
    </location>
</feature>
<evidence type="ECO:0008006" key="7">
    <source>
        <dbReference type="Google" id="ProtNLM"/>
    </source>
</evidence>
<sequence>MAAPPPPPVQYDYGPPVGGQAQGAASNQDAFLPAVGEDFAYPAPGASVMAPLVANQQYPAAAQAPAPAAAAAAMLAARGAAASRDFDAGGIGYLSADNQGQPPQAAADGAAADAGDRPEYFAGIEEMLFYFEGVTCAVVNYSPADTSAIRNELTMLGAKVQDHYSPECTHLMTPYQQGADYTAAMAESAKPNGHKPIVVSYAWLEDCLTNRRVIPHTDKVLYRPIKDEHGVQGMESCVISIAGYKGPIRNDIRELIEASGATFNQNFTKKTTHLICYRAESEIYAKALLFKLEGQPLEIVNHMWISDVVKTWRKLPEEAELYRKLGVEVDFEERLEAEKKLRMDVEAQLEEEERARRNLQELLEAEERARQEMQEMIMGEERTRSLLKEQLTDQGQNTEALAQQFLKSRGDIDSLQGLLQQSEASRAKLEETVRSMEEERRRVSLQLEDNQRQQGMLQQQFARSRQDLLTQLESRLNTIEQLRAELDAEQKTLAETNDKLEESRRQTRAQEEKTMTCEKQIKQLQEQIALEGRDKMALQKQLDAERKSRLHILSDFENERKQREHLIRQLEAEQKLRQSLQKAVSTKEELRLKAEEEIERLNQGIQEMMDEIDRLRTFEPPDKDEERTLIRVKLFLEDEVRFFEIEKDISHEELLLQVGKIFMESFILKFEDDDHHLIALKTNDDIRLALRTIEDAELAFLKLVVDKANARRGFFSRMRRKLGGNQPEEAGETKKDEDEDED</sequence>
<gene>
    <name evidence="5" type="ORF">PPROV_000996300</name>
</gene>
<organism evidence="5 6">
    <name type="scientific">Pycnococcus provasolii</name>
    <dbReference type="NCBI Taxonomy" id="41880"/>
    <lineage>
        <taxon>Eukaryota</taxon>
        <taxon>Viridiplantae</taxon>
        <taxon>Chlorophyta</taxon>
        <taxon>Pseudoscourfieldiophyceae</taxon>
        <taxon>Pseudoscourfieldiales</taxon>
        <taxon>Pycnococcaceae</taxon>
        <taxon>Pycnococcus</taxon>
    </lineage>
</organism>
<dbReference type="PROSITE" id="PS51745">
    <property type="entry name" value="PB1"/>
    <property type="match status" value="1"/>
</dbReference>
<dbReference type="PROSITE" id="PS50172">
    <property type="entry name" value="BRCT"/>
    <property type="match status" value="2"/>
</dbReference>
<dbReference type="PANTHER" id="PTHR47181:SF2">
    <property type="entry name" value="BRCA1 C TERMINUS DOMAIN CONTAINING PROTEIN, EXPRESSED"/>
    <property type="match status" value="1"/>
</dbReference>
<dbReference type="Pfam" id="PF12738">
    <property type="entry name" value="PTCB-BRCT"/>
    <property type="match status" value="1"/>
</dbReference>
<evidence type="ECO:0000256" key="1">
    <source>
        <dbReference type="SAM" id="Coils"/>
    </source>
</evidence>
<comment type="caution">
    <text evidence="5">The sequence shown here is derived from an EMBL/GenBank/DDBJ whole genome shotgun (WGS) entry which is preliminary data.</text>
</comment>
<dbReference type="InterPro" id="IPR044254">
    <property type="entry name" value="At4g02110-like"/>
</dbReference>
<dbReference type="Gene3D" id="3.40.50.10190">
    <property type="entry name" value="BRCT domain"/>
    <property type="match status" value="2"/>
</dbReference>
<dbReference type="OrthoDB" id="1935339at2759"/>
<dbReference type="Gene3D" id="3.10.20.90">
    <property type="entry name" value="Phosphatidylinositol 3-kinase Catalytic Subunit, Chain A, domain 1"/>
    <property type="match status" value="1"/>
</dbReference>
<evidence type="ECO:0000313" key="6">
    <source>
        <dbReference type="Proteomes" id="UP000660262"/>
    </source>
</evidence>
<accession>A0A830HVI7</accession>
<dbReference type="EMBL" id="BNJQ01000033">
    <property type="protein sequence ID" value="GHP11234.1"/>
    <property type="molecule type" value="Genomic_DNA"/>
</dbReference>
<evidence type="ECO:0000259" key="4">
    <source>
        <dbReference type="PROSITE" id="PS51745"/>
    </source>
</evidence>
<dbReference type="Proteomes" id="UP000660262">
    <property type="component" value="Unassembled WGS sequence"/>
</dbReference>